<dbReference type="SMART" id="SM00968">
    <property type="entry name" value="SMC_hinge"/>
    <property type="match status" value="1"/>
</dbReference>
<dbReference type="GO" id="GO:0007076">
    <property type="term" value="P:mitotic chromosome condensation"/>
    <property type="evidence" value="ECO:0007669"/>
    <property type="project" value="UniProtKB-ARBA"/>
</dbReference>
<dbReference type="InterPro" id="IPR024704">
    <property type="entry name" value="SMC"/>
</dbReference>
<dbReference type="PANTHER" id="PTHR43977">
    <property type="entry name" value="STRUCTURAL MAINTENANCE OF CHROMOSOMES PROTEIN 3"/>
    <property type="match status" value="1"/>
</dbReference>
<keyword evidence="7 11" id="KW-0175">Coiled coil</keyword>
<dbReference type="SUPFAM" id="SSF75553">
    <property type="entry name" value="Smc hinge domain"/>
    <property type="match status" value="1"/>
</dbReference>
<dbReference type="EMBL" id="MNBE01000698">
    <property type="protein sequence ID" value="OKO96423.1"/>
    <property type="molecule type" value="Genomic_DNA"/>
</dbReference>
<keyword evidence="10" id="KW-0131">Cell cycle</keyword>
<feature type="compositionally biased region" description="Polar residues" evidence="12">
    <location>
        <begin position="809"/>
        <end position="821"/>
    </location>
</feature>
<dbReference type="AlphaFoldDB" id="A0A1Q5T862"/>
<organism evidence="14 15">
    <name type="scientific">Penicillium subrubescens</name>
    <dbReference type="NCBI Taxonomy" id="1316194"/>
    <lineage>
        <taxon>Eukaryota</taxon>
        <taxon>Fungi</taxon>
        <taxon>Dikarya</taxon>
        <taxon>Ascomycota</taxon>
        <taxon>Pezizomycotina</taxon>
        <taxon>Eurotiomycetes</taxon>
        <taxon>Eurotiomycetidae</taxon>
        <taxon>Eurotiales</taxon>
        <taxon>Aspergillaceae</taxon>
        <taxon>Penicillium</taxon>
    </lineage>
</organism>
<feature type="domain" description="SMC hinge" evidence="13">
    <location>
        <begin position="509"/>
        <end position="630"/>
    </location>
</feature>
<dbReference type="FunFam" id="3.40.50.300:FF:000385">
    <property type="entry name" value="Structural maintenance of chromosomes 2"/>
    <property type="match status" value="1"/>
</dbReference>
<keyword evidence="8" id="KW-0226">DNA condensation</keyword>
<evidence type="ECO:0000256" key="2">
    <source>
        <dbReference type="ARBA" id="ARBA00005231"/>
    </source>
</evidence>
<feature type="region of interest" description="Disordered" evidence="12">
    <location>
        <begin position="809"/>
        <end position="834"/>
    </location>
</feature>
<dbReference type="FunFam" id="3.40.50.300:FF:000278">
    <property type="entry name" value="Structural maintenance of chromosomes 2"/>
    <property type="match status" value="1"/>
</dbReference>
<dbReference type="GO" id="GO:0031981">
    <property type="term" value="C:nuclear lumen"/>
    <property type="evidence" value="ECO:0007669"/>
    <property type="project" value="UniProtKB-ARBA"/>
</dbReference>
<evidence type="ECO:0000256" key="9">
    <source>
        <dbReference type="ARBA" id="ARBA00023242"/>
    </source>
</evidence>
<evidence type="ECO:0000256" key="3">
    <source>
        <dbReference type="ARBA" id="ARBA00022618"/>
    </source>
</evidence>
<dbReference type="InterPro" id="IPR036277">
    <property type="entry name" value="SMC_hinge_sf"/>
</dbReference>
<evidence type="ECO:0000313" key="14">
    <source>
        <dbReference type="EMBL" id="OKO96423.1"/>
    </source>
</evidence>
<evidence type="ECO:0000256" key="4">
    <source>
        <dbReference type="ARBA" id="ARBA00022741"/>
    </source>
</evidence>
<accession>A0A1Q5T862</accession>
<dbReference type="Proteomes" id="UP000186955">
    <property type="component" value="Unassembled WGS sequence"/>
</dbReference>
<dbReference type="SUPFAM" id="SSF52540">
    <property type="entry name" value="P-loop containing nucleoside triphosphate hydrolases"/>
    <property type="match status" value="1"/>
</dbReference>
<dbReference type="InterPro" id="IPR003395">
    <property type="entry name" value="RecF/RecN/SMC_N"/>
</dbReference>
<dbReference type="GO" id="GO:0016887">
    <property type="term" value="F:ATP hydrolysis activity"/>
    <property type="evidence" value="ECO:0007669"/>
    <property type="project" value="InterPro"/>
</dbReference>
<dbReference type="Pfam" id="PF02463">
    <property type="entry name" value="SMC_N"/>
    <property type="match status" value="1"/>
</dbReference>
<evidence type="ECO:0000313" key="15">
    <source>
        <dbReference type="Proteomes" id="UP000186955"/>
    </source>
</evidence>
<evidence type="ECO:0000256" key="11">
    <source>
        <dbReference type="SAM" id="Coils"/>
    </source>
</evidence>
<comment type="subcellular location">
    <subcellularLocation>
        <location evidence="1">Nucleus</location>
    </subcellularLocation>
</comment>
<evidence type="ECO:0000256" key="6">
    <source>
        <dbReference type="ARBA" id="ARBA00022840"/>
    </source>
</evidence>
<dbReference type="PIRSF" id="PIRSF005719">
    <property type="entry name" value="SMC"/>
    <property type="match status" value="1"/>
</dbReference>
<dbReference type="FunFam" id="1.20.1060.20:FF:000005">
    <property type="entry name" value="Structural maintenance of chromosomes 2"/>
    <property type="match status" value="1"/>
</dbReference>
<dbReference type="SUPFAM" id="SSF57997">
    <property type="entry name" value="Tropomyosin"/>
    <property type="match status" value="1"/>
</dbReference>
<gene>
    <name evidence="14" type="ORF">PENSUB_10598</name>
</gene>
<dbReference type="InterPro" id="IPR027417">
    <property type="entry name" value="P-loop_NTPase"/>
</dbReference>
<reference evidence="14 15" key="1">
    <citation type="submission" date="2016-10" db="EMBL/GenBank/DDBJ databases">
        <title>Genome sequence of the ascomycete fungus Penicillium subrubescens.</title>
        <authorList>
            <person name="De Vries R.P."/>
            <person name="Peng M."/>
            <person name="Dilokpimol A."/>
            <person name="Hilden K."/>
            <person name="Makela M.R."/>
            <person name="Grigoriev I."/>
            <person name="Riley R."/>
            <person name="Granchi Z."/>
        </authorList>
    </citation>
    <scope>NUCLEOTIDE SEQUENCE [LARGE SCALE GENOMIC DNA]</scope>
    <source>
        <strain evidence="14 15">CBS 132785</strain>
    </source>
</reference>
<dbReference type="CDD" id="cd03273">
    <property type="entry name" value="ABC_SMC2_euk"/>
    <property type="match status" value="1"/>
</dbReference>
<dbReference type="GO" id="GO:0051301">
    <property type="term" value="P:cell division"/>
    <property type="evidence" value="ECO:0007669"/>
    <property type="project" value="UniProtKB-KW"/>
</dbReference>
<evidence type="ECO:0000256" key="1">
    <source>
        <dbReference type="ARBA" id="ARBA00004123"/>
    </source>
</evidence>
<sequence>MRITEIVIDVSRQAFNSITGLNGSGKSNILDAICFVLGITNMSTVRAQNLQDLIYKRGQAGVTKASVTIVFDNRDTAKSPIGFEEYANISVTRQIVLGGTSKYLINGHRAQQQTVQNLFQSVQLNINNPNFLIMQGRITKVLNMKAVEILSMIEEAAGTRMFEDRREKAIKTMGKKELKLREIEELLKEEIEPKLEKLRSEKRAFLDFQQTQNDLERLTRLVVAHDYVRGGERLRVAGEECDNKRNKVQALEENADRLKNEIAHLEEDVKRVRAARDKELRKGGKFQALEDEVKNHSHELVRLTTVFDLKNASMEEEKEKKTAIQKSVRDLEKSLKEKRKVYDKLQAQYDAAKAELDAQNVEVEQKEELLQTLQTGVASKEGQESGYQGQLQDARNRASNAATVQEQAKLKISNFEKRIKEEEPRAKKAKEQNSGLLKDLEGLKSQAKKLESELTRLGFEPGKEEQIYQEQSGLQRDIRELRQRADGLRRKVANIDFNYQDPHPRFDRSKVKGLVAQLFTLNKDQVAAATALEICAGGRLYNVVVDTAETGTQLLQNGKLRKRVTIIPLNKISAFKASAEKIGAAQNLAPGKVDLALSLIGYDEEVISAMNYVFGNTLICHDADTAKKVTFDPSVRMKSVTLDGDVYDPSGTLSGGSSPNSSGVLVTLQKLNEITKEMRSKERQLAALEDNMNKEKKKLDAVRSIKQELDLKSHEIKLTEEQINSNSSSSIIQAVEEMKANIEQLKKDITDAKARHAEANKDIKRIEKDMSEFNNNKDNKLAELQDSLNALKKSLTKNSASVKELQKELQSSRLDSEQVGSDLSAAEEQLGESENTLQAQVEEIESLKREQARLKDAHDIAQAHLEDERAKLTGFDEELRELDQAIHAKSSQITEEGLEMQKLGHQLEKLQKDQHTAAQAVSHMEQEHEWIADEKEQFGRPNTPYHFQNQNIAECKSTLRNLTERSQGMKKKINPKVMNMIDSVEKKEAALKNMMRTVIRDKSKIEETILNLNEYKKEALHKTWVKVNGDFGQIFNELLPGSFAKLDPPEGKDITDGLEVKVSLGKVWKQSLTELSGGQRSLIALSLIMALLQFKPAPMYILDEVDAALDLSHTQNIGRLIKTRFKGSQFIVVSLKDGMFQNANRIFRTRFSEGTSIVQALTPADMK</sequence>
<evidence type="ECO:0000256" key="7">
    <source>
        <dbReference type="ARBA" id="ARBA00023054"/>
    </source>
</evidence>
<dbReference type="STRING" id="1316194.A0A1Q5T862"/>
<dbReference type="Pfam" id="PF06470">
    <property type="entry name" value="SMC_hinge"/>
    <property type="match status" value="1"/>
</dbReference>
<keyword evidence="4" id="KW-0547">Nucleotide-binding</keyword>
<keyword evidence="5" id="KW-0498">Mitosis</keyword>
<protein>
    <submittedName>
        <fullName evidence="14">Structural maintenance of chromosomes protein 2</fullName>
    </submittedName>
</protein>
<feature type="coiled-coil region" evidence="11">
    <location>
        <begin position="234"/>
        <end position="369"/>
    </location>
</feature>
<keyword evidence="9" id="KW-0539">Nucleus</keyword>
<keyword evidence="15" id="KW-1185">Reference proteome</keyword>
<evidence type="ECO:0000256" key="8">
    <source>
        <dbReference type="ARBA" id="ARBA00023067"/>
    </source>
</evidence>
<comment type="similarity">
    <text evidence="2">Belongs to the SMC family. SMC2 subfamily.</text>
</comment>
<dbReference type="GO" id="GO:0000793">
    <property type="term" value="C:condensed chromosome"/>
    <property type="evidence" value="ECO:0007669"/>
    <property type="project" value="UniProtKB-ARBA"/>
</dbReference>
<evidence type="ECO:0000256" key="12">
    <source>
        <dbReference type="SAM" id="MobiDB-lite"/>
    </source>
</evidence>
<dbReference type="GO" id="GO:0000796">
    <property type="term" value="C:condensin complex"/>
    <property type="evidence" value="ECO:0007669"/>
    <property type="project" value="UniProtKB-ARBA"/>
</dbReference>
<dbReference type="Gene3D" id="1.20.1060.20">
    <property type="match status" value="1"/>
</dbReference>
<feature type="coiled-coil region" evidence="11">
    <location>
        <begin position="412"/>
        <end position="498"/>
    </location>
</feature>
<dbReference type="FunFam" id="3.30.70.1620:FF:000006">
    <property type="entry name" value="Structural maintenance of chromosomes protein"/>
    <property type="match status" value="1"/>
</dbReference>
<dbReference type="Gene3D" id="3.40.50.300">
    <property type="entry name" value="P-loop containing nucleotide triphosphate hydrolases"/>
    <property type="match status" value="2"/>
</dbReference>
<dbReference type="InterPro" id="IPR027120">
    <property type="entry name" value="Smc2_ABC"/>
</dbReference>
<comment type="caution">
    <text evidence="14">The sequence shown here is derived from an EMBL/GenBank/DDBJ whole genome shotgun (WGS) entry which is preliminary data.</text>
</comment>
<dbReference type="Gene3D" id="1.10.287.1490">
    <property type="match status" value="1"/>
</dbReference>
<evidence type="ECO:0000259" key="13">
    <source>
        <dbReference type="SMART" id="SM00968"/>
    </source>
</evidence>
<evidence type="ECO:0000256" key="5">
    <source>
        <dbReference type="ARBA" id="ARBA00022776"/>
    </source>
</evidence>
<keyword evidence="6" id="KW-0067">ATP-binding</keyword>
<dbReference type="InterPro" id="IPR010935">
    <property type="entry name" value="SMC_hinge"/>
</dbReference>
<name>A0A1Q5T862_9EURO</name>
<dbReference type="GO" id="GO:0005524">
    <property type="term" value="F:ATP binding"/>
    <property type="evidence" value="ECO:0007669"/>
    <property type="project" value="UniProtKB-KW"/>
</dbReference>
<proteinExistence type="inferred from homology"/>
<evidence type="ECO:0000256" key="10">
    <source>
        <dbReference type="ARBA" id="ARBA00023306"/>
    </source>
</evidence>
<keyword evidence="3" id="KW-0132">Cell division</keyword>
<dbReference type="Gene3D" id="3.30.70.1620">
    <property type="match status" value="1"/>
</dbReference>